<dbReference type="EC" id="2.3.2.23" evidence="1"/>
<feature type="domain" description="UBC core" evidence="9">
    <location>
        <begin position="11"/>
        <end position="174"/>
    </location>
</feature>
<feature type="compositionally biased region" description="Basic residues" evidence="8">
    <location>
        <begin position="230"/>
        <end position="239"/>
    </location>
</feature>
<evidence type="ECO:0000313" key="10">
    <source>
        <dbReference type="EnsemblProtists" id="EOD37667"/>
    </source>
</evidence>
<proteinExistence type="inferred from homology"/>
<dbReference type="InterPro" id="IPR016135">
    <property type="entry name" value="UBQ-conjugating_enzyme/RWD"/>
</dbReference>
<dbReference type="CDD" id="cd23804">
    <property type="entry name" value="UBCc_UBE2S"/>
    <property type="match status" value="1"/>
</dbReference>
<feature type="region of interest" description="Disordered" evidence="8">
    <location>
        <begin position="198"/>
        <end position="239"/>
    </location>
</feature>
<dbReference type="RefSeq" id="XP_005790096.1">
    <property type="nucleotide sequence ID" value="XM_005790039.1"/>
</dbReference>
<evidence type="ECO:0000313" key="11">
    <source>
        <dbReference type="Proteomes" id="UP000013827"/>
    </source>
</evidence>
<feature type="compositionally biased region" description="Basic and acidic residues" evidence="8">
    <location>
        <begin position="212"/>
        <end position="229"/>
    </location>
</feature>
<dbReference type="Proteomes" id="UP000013827">
    <property type="component" value="Unassembled WGS sequence"/>
</dbReference>
<dbReference type="PaxDb" id="2903-EOD37667"/>
<dbReference type="AlphaFoldDB" id="A0A0D3KPI2"/>
<keyword evidence="4 7" id="KW-0833">Ubl conjugation pathway</keyword>
<dbReference type="SMART" id="SM00212">
    <property type="entry name" value="UBCc"/>
    <property type="match status" value="1"/>
</dbReference>
<dbReference type="GO" id="GO:0061631">
    <property type="term" value="F:ubiquitin conjugating enzyme activity"/>
    <property type="evidence" value="ECO:0007669"/>
    <property type="project" value="UniProtKB-EC"/>
</dbReference>
<dbReference type="EnsemblProtists" id="EOD37667">
    <property type="protein sequence ID" value="EOD37667"/>
    <property type="gene ID" value="EMIHUDRAFT_440316"/>
</dbReference>
<evidence type="ECO:0000256" key="8">
    <source>
        <dbReference type="SAM" id="MobiDB-lite"/>
    </source>
</evidence>
<dbReference type="InterPro" id="IPR050113">
    <property type="entry name" value="Ub_conjugating_enzyme"/>
</dbReference>
<keyword evidence="5 7" id="KW-0067">ATP-binding</keyword>
<dbReference type="InterPro" id="IPR000608">
    <property type="entry name" value="UBC"/>
</dbReference>
<dbReference type="PROSITE" id="PS50127">
    <property type="entry name" value="UBC_2"/>
    <property type="match status" value="1"/>
</dbReference>
<dbReference type="GeneID" id="17282936"/>
<feature type="active site" description="Glycyl thioester intermediate" evidence="6">
    <location>
        <position position="95"/>
    </location>
</feature>
<accession>A0A0D3KPI2</accession>
<name>A0A0D3KPI2_EMIH1</name>
<dbReference type="SUPFAM" id="SSF54495">
    <property type="entry name" value="UBC-like"/>
    <property type="match status" value="1"/>
</dbReference>
<keyword evidence="3 7" id="KW-0547">Nucleotide-binding</keyword>
<dbReference type="Pfam" id="PF00179">
    <property type="entry name" value="UQ_con"/>
    <property type="match status" value="1"/>
</dbReference>
<keyword evidence="11" id="KW-1185">Reference proteome</keyword>
<organism evidence="10 11">
    <name type="scientific">Emiliania huxleyi (strain CCMP1516)</name>
    <dbReference type="NCBI Taxonomy" id="280463"/>
    <lineage>
        <taxon>Eukaryota</taxon>
        <taxon>Haptista</taxon>
        <taxon>Haptophyta</taxon>
        <taxon>Prymnesiophyceae</taxon>
        <taxon>Isochrysidales</taxon>
        <taxon>Noelaerhabdaceae</taxon>
        <taxon>Emiliania</taxon>
    </lineage>
</organism>
<dbReference type="eggNOG" id="KOG0423">
    <property type="taxonomic scope" value="Eukaryota"/>
</dbReference>
<reference evidence="11" key="1">
    <citation type="journal article" date="2013" name="Nature">
        <title>Pan genome of the phytoplankton Emiliania underpins its global distribution.</title>
        <authorList>
            <person name="Read B.A."/>
            <person name="Kegel J."/>
            <person name="Klute M.J."/>
            <person name="Kuo A."/>
            <person name="Lefebvre S.C."/>
            <person name="Maumus F."/>
            <person name="Mayer C."/>
            <person name="Miller J."/>
            <person name="Monier A."/>
            <person name="Salamov A."/>
            <person name="Young J."/>
            <person name="Aguilar M."/>
            <person name="Claverie J.M."/>
            <person name="Frickenhaus S."/>
            <person name="Gonzalez K."/>
            <person name="Herman E.K."/>
            <person name="Lin Y.C."/>
            <person name="Napier J."/>
            <person name="Ogata H."/>
            <person name="Sarno A.F."/>
            <person name="Shmutz J."/>
            <person name="Schroeder D."/>
            <person name="de Vargas C."/>
            <person name="Verret F."/>
            <person name="von Dassow P."/>
            <person name="Valentin K."/>
            <person name="Van de Peer Y."/>
            <person name="Wheeler G."/>
            <person name="Dacks J.B."/>
            <person name="Delwiche C.F."/>
            <person name="Dyhrman S.T."/>
            <person name="Glockner G."/>
            <person name="John U."/>
            <person name="Richards T."/>
            <person name="Worden A.Z."/>
            <person name="Zhang X."/>
            <person name="Grigoriev I.V."/>
            <person name="Allen A.E."/>
            <person name="Bidle K."/>
            <person name="Borodovsky M."/>
            <person name="Bowler C."/>
            <person name="Brownlee C."/>
            <person name="Cock J.M."/>
            <person name="Elias M."/>
            <person name="Gladyshev V.N."/>
            <person name="Groth M."/>
            <person name="Guda C."/>
            <person name="Hadaegh A."/>
            <person name="Iglesias-Rodriguez M.D."/>
            <person name="Jenkins J."/>
            <person name="Jones B.M."/>
            <person name="Lawson T."/>
            <person name="Leese F."/>
            <person name="Lindquist E."/>
            <person name="Lobanov A."/>
            <person name="Lomsadze A."/>
            <person name="Malik S.B."/>
            <person name="Marsh M.E."/>
            <person name="Mackinder L."/>
            <person name="Mock T."/>
            <person name="Mueller-Roeber B."/>
            <person name="Pagarete A."/>
            <person name="Parker M."/>
            <person name="Probert I."/>
            <person name="Quesneville H."/>
            <person name="Raines C."/>
            <person name="Rensing S.A."/>
            <person name="Riano-Pachon D.M."/>
            <person name="Richier S."/>
            <person name="Rokitta S."/>
            <person name="Shiraiwa Y."/>
            <person name="Soanes D.M."/>
            <person name="van der Giezen M."/>
            <person name="Wahlund T.M."/>
            <person name="Williams B."/>
            <person name="Wilson W."/>
            <person name="Wolfe G."/>
            <person name="Wurch L.L."/>
        </authorList>
    </citation>
    <scope>NUCLEOTIDE SEQUENCE</scope>
</reference>
<evidence type="ECO:0000256" key="1">
    <source>
        <dbReference type="ARBA" id="ARBA00012486"/>
    </source>
</evidence>
<dbReference type="PROSITE" id="PS00183">
    <property type="entry name" value="UBC_1"/>
    <property type="match status" value="1"/>
</dbReference>
<evidence type="ECO:0000259" key="9">
    <source>
        <dbReference type="PROSITE" id="PS50127"/>
    </source>
</evidence>
<comment type="similarity">
    <text evidence="7">Belongs to the ubiquitin-conjugating enzyme family.</text>
</comment>
<dbReference type="PANTHER" id="PTHR24067">
    <property type="entry name" value="UBIQUITIN-CONJUGATING ENZYME E2"/>
    <property type="match status" value="1"/>
</dbReference>
<dbReference type="FunFam" id="3.10.110.10:FF:000031">
    <property type="entry name" value="Ubiquitin-conjugating enzyme E2 22"/>
    <property type="match status" value="1"/>
</dbReference>
<evidence type="ECO:0000256" key="7">
    <source>
        <dbReference type="RuleBase" id="RU362109"/>
    </source>
</evidence>
<sequence>MSQSNENIAPSVVMAVAKELRKLTNEPLEGIKVLLNEEDITNIVADIAGPVATPFHSGTFKVKLVLPSDYPASPPKGYFLTKIYHPNISKAGEICVNTLKRDWKQARDRAEIHRLLPSAPSQDVGVGHVLQVVRCLLINPFPESALNEEAGKLFMEDYDQYFKKARARTARAQRRTQCRDARSAAAMMTEVHARVAGAAGAAGTSATGEGGPVEKRQKPIETKEAEKRRQEKKKSIKRL</sequence>
<evidence type="ECO:0000256" key="4">
    <source>
        <dbReference type="ARBA" id="ARBA00022786"/>
    </source>
</evidence>
<reference evidence="10" key="2">
    <citation type="submission" date="2024-10" db="UniProtKB">
        <authorList>
            <consortium name="EnsemblProtists"/>
        </authorList>
    </citation>
    <scope>IDENTIFICATION</scope>
</reference>
<dbReference type="KEGG" id="ehx:EMIHUDRAFT_440316"/>
<keyword evidence="2" id="KW-0808">Transferase</keyword>
<dbReference type="STRING" id="2903.R1DRC8"/>
<evidence type="ECO:0000256" key="3">
    <source>
        <dbReference type="ARBA" id="ARBA00022741"/>
    </source>
</evidence>
<evidence type="ECO:0000256" key="5">
    <source>
        <dbReference type="ARBA" id="ARBA00022840"/>
    </source>
</evidence>
<feature type="compositionally biased region" description="Low complexity" evidence="8">
    <location>
        <begin position="198"/>
        <end position="207"/>
    </location>
</feature>
<dbReference type="InterPro" id="IPR023313">
    <property type="entry name" value="UBQ-conjugating_AS"/>
</dbReference>
<dbReference type="GO" id="GO:0005524">
    <property type="term" value="F:ATP binding"/>
    <property type="evidence" value="ECO:0007669"/>
    <property type="project" value="UniProtKB-UniRule"/>
</dbReference>
<protein>
    <recommendedName>
        <fullName evidence="1">E2 ubiquitin-conjugating enzyme</fullName>
        <ecNumber evidence="1">2.3.2.23</ecNumber>
    </recommendedName>
</protein>
<evidence type="ECO:0000256" key="2">
    <source>
        <dbReference type="ARBA" id="ARBA00022679"/>
    </source>
</evidence>
<dbReference type="OMA" id="RMIQEPQ"/>
<dbReference type="HOGENOM" id="CLU_030988_5_3_1"/>
<dbReference type="Gene3D" id="3.10.110.10">
    <property type="entry name" value="Ubiquitin Conjugating Enzyme"/>
    <property type="match status" value="1"/>
</dbReference>
<evidence type="ECO:0000256" key="6">
    <source>
        <dbReference type="PROSITE-ProRule" id="PRU10133"/>
    </source>
</evidence>